<comment type="subcellular location">
    <subcellularLocation>
        <location evidence="1">Membrane</location>
        <topology evidence="1">Multi-pass membrane protein</topology>
    </subcellularLocation>
</comment>
<proteinExistence type="predicted"/>
<dbReference type="Pfam" id="PF25508">
    <property type="entry name" value="TRPM2"/>
    <property type="match status" value="1"/>
</dbReference>
<evidence type="ECO:0000259" key="6">
    <source>
        <dbReference type="Pfam" id="PF25508"/>
    </source>
</evidence>
<protein>
    <submittedName>
        <fullName evidence="7">ANK_REP_REGION domain-containing protein</fullName>
    </submittedName>
</protein>
<feature type="transmembrane region" description="Helical" evidence="5">
    <location>
        <begin position="502"/>
        <end position="525"/>
    </location>
</feature>
<evidence type="ECO:0000256" key="2">
    <source>
        <dbReference type="ARBA" id="ARBA00022692"/>
    </source>
</evidence>
<name>A0A183SE60_SCHSO</name>
<dbReference type="GO" id="GO:0030001">
    <property type="term" value="P:metal ion transport"/>
    <property type="evidence" value="ECO:0007669"/>
    <property type="project" value="TreeGrafter"/>
</dbReference>
<dbReference type="GO" id="GO:0005261">
    <property type="term" value="F:monoatomic cation channel activity"/>
    <property type="evidence" value="ECO:0007669"/>
    <property type="project" value="TreeGrafter"/>
</dbReference>
<dbReference type="PANTHER" id="PTHR13800:SF1">
    <property type="entry name" value="TRANSIENT RECEPTOR POTENTIAL CATION CHANNEL TRPM"/>
    <property type="match status" value="1"/>
</dbReference>
<feature type="domain" description="TRPM-like" evidence="6">
    <location>
        <begin position="80"/>
        <end position="328"/>
    </location>
</feature>
<dbReference type="InterPro" id="IPR057366">
    <property type="entry name" value="TRPM-like"/>
</dbReference>
<evidence type="ECO:0000256" key="1">
    <source>
        <dbReference type="ARBA" id="ARBA00004141"/>
    </source>
</evidence>
<dbReference type="InterPro" id="IPR050927">
    <property type="entry name" value="TRPM"/>
</dbReference>
<keyword evidence="3 5" id="KW-1133">Transmembrane helix</keyword>
<dbReference type="WBParaSite" id="SSLN_0000259501-mRNA-1">
    <property type="protein sequence ID" value="SSLN_0000259501-mRNA-1"/>
    <property type="gene ID" value="SSLN_0000259501"/>
</dbReference>
<evidence type="ECO:0000256" key="4">
    <source>
        <dbReference type="ARBA" id="ARBA00023136"/>
    </source>
</evidence>
<evidence type="ECO:0000313" key="7">
    <source>
        <dbReference type="WBParaSite" id="SSLN_0000259501-mRNA-1"/>
    </source>
</evidence>
<keyword evidence="2 5" id="KW-0812">Transmembrane</keyword>
<evidence type="ECO:0000256" key="3">
    <source>
        <dbReference type="ARBA" id="ARBA00022989"/>
    </source>
</evidence>
<reference evidence="7" key="1">
    <citation type="submission" date="2016-06" db="UniProtKB">
        <authorList>
            <consortium name="WormBaseParasite"/>
        </authorList>
    </citation>
    <scope>IDENTIFICATION</scope>
</reference>
<feature type="transmembrane region" description="Helical" evidence="5">
    <location>
        <begin position="584"/>
        <end position="609"/>
    </location>
</feature>
<dbReference type="PANTHER" id="PTHR13800">
    <property type="entry name" value="TRANSIENT RECEPTOR POTENTIAL CATION CHANNEL, SUBFAMILY M, MEMBER 6"/>
    <property type="match status" value="1"/>
</dbReference>
<keyword evidence="4 5" id="KW-0472">Membrane</keyword>
<feature type="transmembrane region" description="Helical" evidence="5">
    <location>
        <begin position="468"/>
        <end position="490"/>
    </location>
</feature>
<sequence length="775" mass="87685">LGEYDEQLLAQTATNCREIERNESLLTFCDLDDNDGLDVVLEALLHISKDTMTSLSLTLDWNRTDLAKSVFMSAKTPPSQRDLEFLFTEAILRENHEMLKVILEQKFNLQQYLNVEVLQYLYQAAANRKSFERSLSAFKIKVNKNTRQHCIKHYGSMDLTIPQQCPSYECQPIVQLDDPHEKKSVSNSGSNIQLYHVNRLMKNLIGHFDCVYYELTSTELFLWAALFQKHELALFFWHRSTDGIFLAIVGTCLARRHAALTTVSETLLKEELSANADEFENLAVQMVNHSAAIYPDIKTALPFPTKRTWNCKDVVWLGLIGSCRRFLSVLEIQDCVHSEWTSDVDASPFIFPLGLFIPPLLFVKSLFRFEERPGRLAVDHQSTSDSNEPVDPGELSYMALTIFAAYTAIYHIGPAPFSIPEVLRLWRSCGCYLAGFFFSLPVVWIEVLSSLQILICICLRIALGPDSLTVNGFIAALVLWLFLRFFVFFVSNQVLGPYLITIFRMFAVAITFQAVILTILIPSGIVQQALLYPSRTELTWQAIKDVVFFNYYRLFAFMQLEEISGEKDGCFSNSTDPDCPTANFFVPVVLSVYALIATIFLINFLIAIFNDVIADVQAAAIEIWKYDILLQLNEYSARFILPPPFTFIEGSLRFLSRIKGKLSSGSRDSTDRFSDDPAAEVDKKMTARQQAFGAIETLARIALLQSEDQVFAADSFDYEQEDFDDFALSDATTAEPLPSIAELKQGLTDLQSQISKLTQILLNSVRATAAQQKEA</sequence>
<organism evidence="7">
    <name type="scientific">Schistocephalus solidus</name>
    <name type="common">Tapeworm</name>
    <dbReference type="NCBI Taxonomy" id="70667"/>
    <lineage>
        <taxon>Eukaryota</taxon>
        <taxon>Metazoa</taxon>
        <taxon>Spiralia</taxon>
        <taxon>Lophotrochozoa</taxon>
        <taxon>Platyhelminthes</taxon>
        <taxon>Cestoda</taxon>
        <taxon>Eucestoda</taxon>
        <taxon>Diphyllobothriidea</taxon>
        <taxon>Diphyllobothriidae</taxon>
        <taxon>Schistocephalus</taxon>
    </lineage>
</organism>
<dbReference type="GO" id="GO:0005886">
    <property type="term" value="C:plasma membrane"/>
    <property type="evidence" value="ECO:0007669"/>
    <property type="project" value="TreeGrafter"/>
</dbReference>
<evidence type="ECO:0000256" key="5">
    <source>
        <dbReference type="SAM" id="Phobius"/>
    </source>
</evidence>
<accession>A0A183SE60</accession>
<feature type="transmembrane region" description="Helical" evidence="5">
    <location>
        <begin position="432"/>
        <end position="462"/>
    </location>
</feature>
<dbReference type="AlphaFoldDB" id="A0A183SE60"/>